<name>A0A2N6PIU3_9MICO</name>
<evidence type="ECO:0000256" key="6">
    <source>
        <dbReference type="ARBA" id="ARBA00022989"/>
    </source>
</evidence>
<evidence type="ECO:0000256" key="3">
    <source>
        <dbReference type="ARBA" id="ARBA00022475"/>
    </source>
</evidence>
<dbReference type="Pfam" id="PF04143">
    <property type="entry name" value="Sulf_transp"/>
    <property type="match status" value="1"/>
</dbReference>
<keyword evidence="7 9" id="KW-0472">Membrane</keyword>
<proteinExistence type="inferred from homology"/>
<reference evidence="10 11" key="1">
    <citation type="submission" date="2017-09" db="EMBL/GenBank/DDBJ databases">
        <title>Bacterial strain isolated from the female urinary microbiota.</title>
        <authorList>
            <person name="Thomas-White K."/>
            <person name="Kumar N."/>
            <person name="Forster S."/>
            <person name="Putonti C."/>
            <person name="Lawley T."/>
            <person name="Wolfe A.J."/>
        </authorList>
    </citation>
    <scope>NUCLEOTIDE SEQUENCE [LARGE SCALE GENOMIC DNA]</scope>
    <source>
        <strain evidence="10 11">UMB0680</strain>
    </source>
</reference>
<comment type="caution">
    <text evidence="10">The sequence shown here is derived from an EMBL/GenBank/DDBJ whole genome shotgun (WGS) entry which is preliminary data.</text>
</comment>
<dbReference type="EMBL" id="PNFZ01000002">
    <property type="protein sequence ID" value="PMB98610.1"/>
    <property type="molecule type" value="Genomic_DNA"/>
</dbReference>
<dbReference type="PANTHER" id="PTHR30574">
    <property type="entry name" value="INNER MEMBRANE PROTEIN YEDE"/>
    <property type="match status" value="1"/>
</dbReference>
<evidence type="ECO:0000256" key="4">
    <source>
        <dbReference type="ARBA" id="ARBA00022519"/>
    </source>
</evidence>
<keyword evidence="3" id="KW-1003">Cell membrane</keyword>
<feature type="transmembrane region" description="Helical" evidence="9">
    <location>
        <begin position="104"/>
        <end position="128"/>
    </location>
</feature>
<feature type="transmembrane region" description="Helical" evidence="9">
    <location>
        <begin position="244"/>
        <end position="263"/>
    </location>
</feature>
<evidence type="ECO:0000256" key="2">
    <source>
        <dbReference type="ARBA" id="ARBA00022448"/>
    </source>
</evidence>
<keyword evidence="4" id="KW-0997">Cell inner membrane</keyword>
<feature type="transmembrane region" description="Helical" evidence="9">
    <location>
        <begin position="39"/>
        <end position="63"/>
    </location>
</feature>
<keyword evidence="6 9" id="KW-1133">Transmembrane helix</keyword>
<evidence type="ECO:0000313" key="11">
    <source>
        <dbReference type="Proteomes" id="UP000235703"/>
    </source>
</evidence>
<accession>A0A2N6PIU3</accession>
<evidence type="ECO:0000313" key="10">
    <source>
        <dbReference type="EMBL" id="PMB98610.1"/>
    </source>
</evidence>
<keyword evidence="2" id="KW-0813">Transport</keyword>
<dbReference type="AlphaFoldDB" id="A0A2N6PIU3"/>
<feature type="transmembrane region" description="Helical" evidence="9">
    <location>
        <begin position="283"/>
        <end position="305"/>
    </location>
</feature>
<dbReference type="PANTHER" id="PTHR30574:SF1">
    <property type="entry name" value="SULPHUR TRANSPORT DOMAIN-CONTAINING PROTEIN"/>
    <property type="match status" value="1"/>
</dbReference>
<sequence length="348" mass="36123">MIITGLLVGLALGFVFQRGRFCVTGAFRDIFIAGSTRWFSAFILLIAVHAVGLMALNTLGIITLETDPFPWLASIVGGFIFGFAIILAGGCATGTYYRSGEGLIGSWFALIFYALFSAIMKAGPAAGFTEWIRGITLEQGSLPATFGLSPWVFAVVLAAIAAALVVHHQRKAKAPLAALPSRRTGLAHLLTEKRWNPFATAAVIGIIATIAWPLSAATGRNAGLGITTPSSNLVQYLTTGDADLIDWGVMLILGILTGSFIAAKASGEFRLRVPDAPTVLKSIGGGALMGVGAAIAGGCTVGNAMVETAQFSYQGWVSLIFMMLGTGLAAKLTIRPATASAPAARVSA</sequence>
<dbReference type="Proteomes" id="UP000235703">
    <property type="component" value="Unassembled WGS sequence"/>
</dbReference>
<evidence type="ECO:0000256" key="7">
    <source>
        <dbReference type="ARBA" id="ARBA00023136"/>
    </source>
</evidence>
<evidence type="ECO:0000256" key="8">
    <source>
        <dbReference type="ARBA" id="ARBA00035655"/>
    </source>
</evidence>
<dbReference type="GO" id="GO:0005886">
    <property type="term" value="C:plasma membrane"/>
    <property type="evidence" value="ECO:0007669"/>
    <property type="project" value="UniProtKB-SubCell"/>
</dbReference>
<organism evidence="10 11">
    <name type="scientific">Brevibacterium luteolum</name>
    <dbReference type="NCBI Taxonomy" id="199591"/>
    <lineage>
        <taxon>Bacteria</taxon>
        <taxon>Bacillati</taxon>
        <taxon>Actinomycetota</taxon>
        <taxon>Actinomycetes</taxon>
        <taxon>Micrococcales</taxon>
        <taxon>Brevibacteriaceae</taxon>
        <taxon>Brevibacterium</taxon>
    </lineage>
</organism>
<keyword evidence="11" id="KW-1185">Reference proteome</keyword>
<comment type="subcellular location">
    <subcellularLocation>
        <location evidence="1">Cell inner membrane</location>
        <topology evidence="1">Multi-pass membrane protein</topology>
    </subcellularLocation>
</comment>
<evidence type="ECO:0000256" key="1">
    <source>
        <dbReference type="ARBA" id="ARBA00004429"/>
    </source>
</evidence>
<gene>
    <name evidence="10" type="ORF">CJ198_04595</name>
</gene>
<protein>
    <submittedName>
        <fullName evidence="10">YeeE/YedE family protein</fullName>
    </submittedName>
</protein>
<evidence type="ECO:0000256" key="5">
    <source>
        <dbReference type="ARBA" id="ARBA00022692"/>
    </source>
</evidence>
<feature type="transmembrane region" description="Helical" evidence="9">
    <location>
        <begin position="148"/>
        <end position="166"/>
    </location>
</feature>
<feature type="transmembrane region" description="Helical" evidence="9">
    <location>
        <begin position="195"/>
        <end position="214"/>
    </location>
</feature>
<evidence type="ECO:0000256" key="9">
    <source>
        <dbReference type="SAM" id="Phobius"/>
    </source>
</evidence>
<dbReference type="OrthoDB" id="9794165at2"/>
<feature type="transmembrane region" description="Helical" evidence="9">
    <location>
        <begin position="69"/>
        <end position="92"/>
    </location>
</feature>
<dbReference type="RefSeq" id="WP_102161237.1">
    <property type="nucleotide sequence ID" value="NZ_PNFZ01000002.1"/>
</dbReference>
<feature type="transmembrane region" description="Helical" evidence="9">
    <location>
        <begin position="311"/>
        <end position="330"/>
    </location>
</feature>
<comment type="similarity">
    <text evidence="8">Belongs to the TsuA/YedE (TC 9.B.102) family.</text>
</comment>
<keyword evidence="5 9" id="KW-0812">Transmembrane</keyword>
<feature type="transmembrane region" description="Helical" evidence="9">
    <location>
        <begin position="6"/>
        <end position="27"/>
    </location>
</feature>
<dbReference type="InterPro" id="IPR007272">
    <property type="entry name" value="Sulf_transp_TsuA/YedE"/>
</dbReference>